<evidence type="ECO:0000313" key="1">
    <source>
        <dbReference type="EMBL" id="GME89439.1"/>
    </source>
</evidence>
<comment type="caution">
    <text evidence="1">The sequence shown here is derived from an EMBL/GenBank/DDBJ whole genome shotgun (WGS) entry which is preliminary data.</text>
</comment>
<name>A0ACB5TIS4_CANBO</name>
<evidence type="ECO:0000313" key="2">
    <source>
        <dbReference type="Proteomes" id="UP001165101"/>
    </source>
</evidence>
<proteinExistence type="predicted"/>
<dbReference type="Proteomes" id="UP001165101">
    <property type="component" value="Unassembled WGS sequence"/>
</dbReference>
<dbReference type="EMBL" id="BSXV01000518">
    <property type="protein sequence ID" value="GME89439.1"/>
    <property type="molecule type" value="Genomic_DNA"/>
</dbReference>
<sequence length="881" mass="101614">MNIIKKFLSSKTTKDEIMILPAGQLFLVRSPSSPKSGSECLYNDVVASIRETSQQYNYQLVISKAYQEGEEENDDDDDDDENTGELNDLISSNDEWNFLIDQSLKLFYYKNSENKNIIAWKDLDGDLGDLFEFKIDNSVPSENIEQFLITIYKCQYERKYRTSSMNVSNDDLKEFVCTKDSIFDSHDFIPNSSSSSAFANRAAKYDDDDEEEEEEEDYENDEYEDEADGDDEDEDEDEDEEDDDDDGEEEQIDLENDEFYKEATDAYKKSDYYKYEIPSNSEILNAYKCELYLFYPSDSTFCLINLHCIVKIINISNWNYLIEIVSEEDLKNPILSLIIDDDINPNFHNKSKSFTFNFFNESSGYSYLLKFDDTKFFIEFQSNIMKSLWETNNKKKWQDIKSEDKDYMIDVFNNLNLKDNYLQDDEKEVGLSEEYESSDEDDSEEEEEDFEDAEEYTSNLKSSNPKKIIDDYSGDIDDDDEDVDQIKGRFYNKDKKSSALNSSYKESNSGLKIGYKDDRAYVIRGDKIGVFTSTKDDGLQFYTAIENLHSSKDKKLSLNPSKLMLHQNDRNLIFQDDQTPNNLYKMDLEYGKVVEDWELNNNKDGKNLSVVEIGPTSKFSQLTDEQTFLGISTKDMFKLDPRINLNNKIVENEMKSYKTNPNFSSLSTTEKGYIAVGNNNGEIRLYDRLGVNAKSLLPALGEKIIGIDVSNDGRYILATCKNYLLLVDTKIVDGKNKGELGFMKSFSKDSKPRPKRLNLSPEHVAFIRSETGKPIDFTKAHFDTSLNSTSPTTIISSTGPYVITWSIRKLLKGDINPYLIKRYNNDVIADNFKFGDKYDVILAMTDDVAMVNKRGFRKATRETLAPSYKPTARKTRSKNKQ</sequence>
<gene>
    <name evidence="1" type="ORF">Cboi01_000139900</name>
</gene>
<accession>A0ACB5TIS4</accession>
<keyword evidence="2" id="KW-1185">Reference proteome</keyword>
<organism evidence="1 2">
    <name type="scientific">Candida boidinii</name>
    <name type="common">Yeast</name>
    <dbReference type="NCBI Taxonomy" id="5477"/>
    <lineage>
        <taxon>Eukaryota</taxon>
        <taxon>Fungi</taxon>
        <taxon>Dikarya</taxon>
        <taxon>Ascomycota</taxon>
        <taxon>Saccharomycotina</taxon>
        <taxon>Pichiomycetes</taxon>
        <taxon>Pichiales</taxon>
        <taxon>Pichiaceae</taxon>
        <taxon>Ogataea</taxon>
        <taxon>Ogataea/Candida clade</taxon>
    </lineage>
</organism>
<protein>
    <submittedName>
        <fullName evidence="1">Unnamed protein product</fullName>
    </submittedName>
</protein>
<reference evidence="1" key="1">
    <citation type="submission" date="2023-04" db="EMBL/GenBank/DDBJ databases">
        <title>Candida boidinii NBRC 1967.</title>
        <authorList>
            <person name="Ichikawa N."/>
            <person name="Sato H."/>
            <person name="Tonouchi N."/>
        </authorList>
    </citation>
    <scope>NUCLEOTIDE SEQUENCE</scope>
    <source>
        <strain evidence="1">NBRC 1967</strain>
    </source>
</reference>